<gene>
    <name evidence="1" type="ORF">KMZ29_15150</name>
</gene>
<sequence length="257" mass="28648">MKHETGLGSKPDKKAIANAIQRYLDANGLARKDLIREHLSKSSIEKLFQGDFTERTLNKVEGLLKTSFQRPPAVKDTAAKSVGGYVFDAVEYLQGDYLCVRPMFANPANFNAYLITIAWNDEQNCLVFEEKSRFDGKYRQQGTVYIPFGTAFMNLVSSSAGNVRTILLSLPDSEDMMRGIISTLSNPKGSIYIPVAAPIVLRKLQPGETPELGVISRDNSRYGEYQSWLATVLTEEFGIFAVPQPSTPRKSKRAVKR</sequence>
<dbReference type="Proteomes" id="UP000680839">
    <property type="component" value="Chromosome"/>
</dbReference>
<accession>A0A975N9R0</accession>
<proteinExistence type="predicted"/>
<evidence type="ECO:0000313" key="2">
    <source>
        <dbReference type="Proteomes" id="UP000680839"/>
    </source>
</evidence>
<evidence type="ECO:0000313" key="1">
    <source>
        <dbReference type="EMBL" id="QWG11107.1"/>
    </source>
</evidence>
<protein>
    <submittedName>
        <fullName evidence="1">Uncharacterized protein</fullName>
    </submittedName>
</protein>
<reference evidence="1" key="1">
    <citation type="submission" date="2021-06" db="EMBL/GenBank/DDBJ databases">
        <title>Bradyrhizobium sp. S2-20-1 Genome sequencing.</title>
        <authorList>
            <person name="Jin L."/>
        </authorList>
    </citation>
    <scope>NUCLEOTIDE SEQUENCE</scope>
    <source>
        <strain evidence="1">S2-20-1</strain>
    </source>
</reference>
<dbReference type="AlphaFoldDB" id="A0A975N9R0"/>
<organism evidence="1 2">
    <name type="scientific">Bradyrhizobium sediminis</name>
    <dbReference type="NCBI Taxonomy" id="2840469"/>
    <lineage>
        <taxon>Bacteria</taxon>
        <taxon>Pseudomonadati</taxon>
        <taxon>Pseudomonadota</taxon>
        <taxon>Alphaproteobacteria</taxon>
        <taxon>Hyphomicrobiales</taxon>
        <taxon>Nitrobacteraceae</taxon>
        <taxon>Bradyrhizobium</taxon>
    </lineage>
</organism>
<dbReference type="RefSeq" id="WP_215620013.1">
    <property type="nucleotide sequence ID" value="NZ_CP076134.1"/>
</dbReference>
<name>A0A975N9R0_9BRAD</name>
<dbReference type="EMBL" id="CP076134">
    <property type="protein sequence ID" value="QWG11107.1"/>
    <property type="molecule type" value="Genomic_DNA"/>
</dbReference>